<dbReference type="GO" id="GO:0016538">
    <property type="term" value="F:cyclin-dependent protein serine/threonine kinase regulator activity"/>
    <property type="evidence" value="ECO:0007669"/>
    <property type="project" value="InterPro"/>
</dbReference>
<feature type="compositionally biased region" description="Low complexity" evidence="5">
    <location>
        <begin position="23"/>
        <end position="32"/>
    </location>
</feature>
<dbReference type="Pfam" id="PF02984">
    <property type="entry name" value="Cyclin_C"/>
    <property type="match status" value="1"/>
</dbReference>
<evidence type="ECO:0000256" key="2">
    <source>
        <dbReference type="ARBA" id="ARBA00023127"/>
    </source>
</evidence>
<evidence type="ECO:0000313" key="9">
    <source>
        <dbReference type="Proteomes" id="UP000038830"/>
    </source>
</evidence>
<dbReference type="Proteomes" id="UP000038830">
    <property type="component" value="Unassembled WGS sequence"/>
</dbReference>
<feature type="region of interest" description="Disordered" evidence="5">
    <location>
        <begin position="113"/>
        <end position="133"/>
    </location>
</feature>
<dbReference type="Gene3D" id="1.10.472.10">
    <property type="entry name" value="Cyclin-like"/>
    <property type="match status" value="2"/>
</dbReference>
<dbReference type="SMART" id="SM00385">
    <property type="entry name" value="CYCLIN"/>
    <property type="match status" value="2"/>
</dbReference>
<keyword evidence="2 4" id="KW-0195">Cyclin</keyword>
<dbReference type="GO" id="GO:0044772">
    <property type="term" value="P:mitotic cell cycle phase transition"/>
    <property type="evidence" value="ECO:0007669"/>
    <property type="project" value="InterPro"/>
</dbReference>
<comment type="similarity">
    <text evidence="4">Belongs to the cyclin family.</text>
</comment>
<protein>
    <submittedName>
        <fullName evidence="8">CYB1 protein</fullName>
    </submittedName>
</protein>
<dbReference type="PIRSF" id="PIRSF001771">
    <property type="entry name" value="Cyclin_A_B_D_E"/>
    <property type="match status" value="1"/>
</dbReference>
<reference evidence="9" key="1">
    <citation type="journal article" date="2015" name="J. Biotechnol.">
        <title>The structure of the Cyberlindnera jadinii genome and its relation to Candida utilis analyzed by the occurrence of single nucleotide polymorphisms.</title>
        <authorList>
            <person name="Rupp O."/>
            <person name="Brinkrolf K."/>
            <person name="Buerth C."/>
            <person name="Kunigo M."/>
            <person name="Schneider J."/>
            <person name="Jaenicke S."/>
            <person name="Goesmann A."/>
            <person name="Puehler A."/>
            <person name="Jaeger K.-E."/>
            <person name="Ernst J.F."/>
        </authorList>
    </citation>
    <scope>NUCLEOTIDE SEQUENCE [LARGE SCALE GENOMIC DNA]</scope>
    <source>
        <strain evidence="9">ATCC 18201 / CBS 1600 / BCRC 20928 / JCM 3617 / NBRC 0987 / NRRL Y-1542</strain>
    </source>
</reference>
<feature type="domain" description="Cyclin C-terminal" evidence="7">
    <location>
        <begin position="272"/>
        <end position="387"/>
    </location>
</feature>
<dbReference type="PANTHER" id="PTHR10177">
    <property type="entry name" value="CYCLINS"/>
    <property type="match status" value="1"/>
</dbReference>
<dbReference type="EMBL" id="CDQK01000003">
    <property type="protein sequence ID" value="CEP22878.1"/>
    <property type="molecule type" value="Genomic_DNA"/>
</dbReference>
<dbReference type="SMART" id="SM01332">
    <property type="entry name" value="Cyclin_C"/>
    <property type="match status" value="1"/>
</dbReference>
<dbReference type="InterPro" id="IPR006671">
    <property type="entry name" value="Cyclin_N"/>
</dbReference>
<feature type="compositionally biased region" description="Low complexity" evidence="5">
    <location>
        <begin position="49"/>
        <end position="65"/>
    </location>
</feature>
<organism evidence="8 9">
    <name type="scientific">Cyberlindnera jadinii (strain ATCC 18201 / CBS 1600 / BCRC 20928 / JCM 3617 / NBRC 0987 / NRRL Y-1542)</name>
    <name type="common">Torula yeast</name>
    <name type="synonym">Candida utilis</name>
    <dbReference type="NCBI Taxonomy" id="983966"/>
    <lineage>
        <taxon>Eukaryota</taxon>
        <taxon>Fungi</taxon>
        <taxon>Dikarya</taxon>
        <taxon>Ascomycota</taxon>
        <taxon>Saccharomycotina</taxon>
        <taxon>Saccharomycetes</taxon>
        <taxon>Phaffomycetales</taxon>
        <taxon>Phaffomycetaceae</taxon>
        <taxon>Cyberlindnera</taxon>
    </lineage>
</organism>
<evidence type="ECO:0000256" key="1">
    <source>
        <dbReference type="ARBA" id="ARBA00022618"/>
    </source>
</evidence>
<dbReference type="InterPro" id="IPR039361">
    <property type="entry name" value="Cyclin"/>
</dbReference>
<evidence type="ECO:0000313" key="8">
    <source>
        <dbReference type="EMBL" id="CEP22878.1"/>
    </source>
</evidence>
<evidence type="ECO:0000259" key="6">
    <source>
        <dbReference type="SMART" id="SM00385"/>
    </source>
</evidence>
<dbReference type="GO" id="GO:0051301">
    <property type="term" value="P:cell division"/>
    <property type="evidence" value="ECO:0007669"/>
    <property type="project" value="UniProtKB-KW"/>
</dbReference>
<dbReference type="InterPro" id="IPR036915">
    <property type="entry name" value="Cyclin-like_sf"/>
</dbReference>
<name>A0A0H5C4I0_CYBJN</name>
<dbReference type="InterPro" id="IPR046965">
    <property type="entry name" value="Cyclin_A/B-like"/>
</dbReference>
<gene>
    <name evidence="8" type="primary">CYB1</name>
    <name evidence="8" type="ORF">BN1211_3337</name>
</gene>
<dbReference type="FunFam" id="1.10.472.10:FF:000001">
    <property type="entry name" value="G2/mitotic-specific cyclin"/>
    <property type="match status" value="1"/>
</dbReference>
<feature type="region of interest" description="Disordered" evidence="5">
    <location>
        <begin position="1"/>
        <end position="93"/>
    </location>
</feature>
<evidence type="ECO:0000256" key="5">
    <source>
        <dbReference type="SAM" id="MobiDB-lite"/>
    </source>
</evidence>
<keyword evidence="1" id="KW-0132">Cell division</keyword>
<dbReference type="InterPro" id="IPR004367">
    <property type="entry name" value="Cyclin_C-dom"/>
</dbReference>
<feature type="domain" description="Cyclin-like" evidence="6">
    <location>
        <begin position="179"/>
        <end position="263"/>
    </location>
</feature>
<dbReference type="SUPFAM" id="SSF47954">
    <property type="entry name" value="Cyclin-like"/>
    <property type="match status" value="2"/>
</dbReference>
<feature type="domain" description="Cyclin-like" evidence="6">
    <location>
        <begin position="276"/>
        <end position="358"/>
    </location>
</feature>
<evidence type="ECO:0000259" key="7">
    <source>
        <dbReference type="SMART" id="SM01332"/>
    </source>
</evidence>
<evidence type="ECO:0000256" key="4">
    <source>
        <dbReference type="RuleBase" id="RU000383"/>
    </source>
</evidence>
<dbReference type="Pfam" id="PF00134">
    <property type="entry name" value="Cyclin_N"/>
    <property type="match status" value="1"/>
</dbReference>
<accession>A0A0H5C4I0</accession>
<dbReference type="AlphaFoldDB" id="A0A0H5C4I0"/>
<keyword evidence="3" id="KW-0131">Cell cycle</keyword>
<dbReference type="CDD" id="cd20512">
    <property type="entry name" value="CYCLIN_CLBs_yeast_rpt2"/>
    <property type="match status" value="1"/>
</dbReference>
<evidence type="ECO:0000256" key="3">
    <source>
        <dbReference type="ARBA" id="ARBA00023306"/>
    </source>
</evidence>
<proteinExistence type="inferred from homology"/>
<dbReference type="InterPro" id="IPR013763">
    <property type="entry name" value="Cyclin-like_dom"/>
</dbReference>
<sequence>MPTSQRQVQDENVVTRRVKVNDATSTGASGVANGAGNGAGNGLRRPALSNVTNTSTVQVQTSSQTRGVKRRARAGEEEDQAEGEGNGAGDVANDNHKRVKTAHEAAAEVAEAAEAVADNEPSGVARDLDSEDSDDPLMVNEYVVEIFEYLRELEITTTPRNYLENNDNLKPRMRSILVDWLVEVHLRFRLTPETLFLAINTMDRFLSLQTVEVEKLQLLATGCLFIAAKYEEVWSPSVKNYAYVTDGGSTEEEILSAERFILKTLNFDLSYPNPMNFLRRISKADDYDIETRTMGKYLLEITIMDHKFLGVKPSLCAASAMYLSRKLLQRSEWDVTLKKYSGDYTLEEMRPIVNMIVDYVRAPVTHDEFFKKYASKKYMKSSILARQLTKKFDLQGITWI</sequence>
<feature type="compositionally biased region" description="Polar residues" evidence="5">
    <location>
        <begin position="1"/>
        <end position="12"/>
    </location>
</feature>